<dbReference type="EMBL" id="CP012670">
    <property type="protein sequence ID" value="AUX23439.1"/>
    <property type="molecule type" value="Genomic_DNA"/>
</dbReference>
<evidence type="ECO:0000256" key="7">
    <source>
        <dbReference type="PIRSR" id="PIRSR000216-1"/>
    </source>
</evidence>
<feature type="binding site" evidence="7">
    <location>
        <position position="149"/>
    </location>
    <ligand>
        <name>[2Fe-2S] cluster</name>
        <dbReference type="ChEBI" id="CHEBI:190135"/>
    </ligand>
</feature>
<dbReference type="InterPro" id="IPR002023">
    <property type="entry name" value="NuoE-like"/>
</dbReference>
<comment type="similarity">
    <text evidence="1">Belongs to the complex I 24 kDa subunit family.</text>
</comment>
<comment type="cofactor">
    <cofactor evidence="7">
        <name>[2Fe-2S] cluster</name>
        <dbReference type="ChEBI" id="CHEBI:190135"/>
    </cofactor>
    <text evidence="7">Binds 1 [2Fe-2S] cluster.</text>
</comment>
<evidence type="ECO:0000313" key="9">
    <source>
        <dbReference type="Proteomes" id="UP000295781"/>
    </source>
</evidence>
<feature type="binding site" evidence="7">
    <location>
        <position position="153"/>
    </location>
    <ligand>
        <name>[2Fe-2S] cluster</name>
        <dbReference type="ChEBI" id="CHEBI:190135"/>
    </ligand>
</feature>
<evidence type="ECO:0000313" key="8">
    <source>
        <dbReference type="EMBL" id="AUX23439.1"/>
    </source>
</evidence>
<sequence>MPKRARSHNAARPGSQRTVPAADMTHEFALSAERRTEFENILARYPNRQAACIPVLHLCQSQEGWVSERVIRWVAEQLGLSAAHVQGVATFYTLFNKEPVGKHQVWVCRTLSCALNGADAVLHHCEKRLGIRAGETTKDGKVTLRTAECLASCGTAPMMQVDRDYHEGLTLEKVDAILDRLTR</sequence>
<evidence type="ECO:0000256" key="5">
    <source>
        <dbReference type="ARBA" id="ARBA00023014"/>
    </source>
</evidence>
<dbReference type="PANTHER" id="PTHR10371:SF3">
    <property type="entry name" value="NADH DEHYDROGENASE [UBIQUINONE] FLAVOPROTEIN 2, MITOCHONDRIAL"/>
    <property type="match status" value="1"/>
</dbReference>
<dbReference type="InterPro" id="IPR041921">
    <property type="entry name" value="NuoE_N"/>
</dbReference>
<keyword evidence="3 7" id="KW-0479">Metal-binding</keyword>
<dbReference type="NCBIfam" id="TIGR01958">
    <property type="entry name" value="nuoE_fam"/>
    <property type="match status" value="1"/>
</dbReference>
<evidence type="ECO:0000256" key="2">
    <source>
        <dbReference type="ARBA" id="ARBA00022714"/>
    </source>
</evidence>
<dbReference type="AlphaFoldDB" id="A0A4P2Q2F3"/>
<dbReference type="Gene3D" id="3.40.30.10">
    <property type="entry name" value="Glutaredoxin"/>
    <property type="match status" value="1"/>
</dbReference>
<evidence type="ECO:0000256" key="3">
    <source>
        <dbReference type="ARBA" id="ARBA00022723"/>
    </source>
</evidence>
<dbReference type="GO" id="GO:0003954">
    <property type="term" value="F:NADH dehydrogenase activity"/>
    <property type="evidence" value="ECO:0007669"/>
    <property type="project" value="TreeGrafter"/>
</dbReference>
<organism evidence="8 9">
    <name type="scientific">Sorangium cellulosum</name>
    <name type="common">Polyangium cellulosum</name>
    <dbReference type="NCBI Taxonomy" id="56"/>
    <lineage>
        <taxon>Bacteria</taxon>
        <taxon>Pseudomonadati</taxon>
        <taxon>Myxococcota</taxon>
        <taxon>Polyangia</taxon>
        <taxon>Polyangiales</taxon>
        <taxon>Polyangiaceae</taxon>
        <taxon>Sorangium</taxon>
    </lineage>
</organism>
<feature type="binding site" evidence="7">
    <location>
        <position position="113"/>
    </location>
    <ligand>
        <name>[2Fe-2S] cluster</name>
        <dbReference type="ChEBI" id="CHEBI:190135"/>
    </ligand>
</feature>
<dbReference type="Gene3D" id="1.10.10.1590">
    <property type="entry name" value="NADH-quinone oxidoreductase subunit E"/>
    <property type="match status" value="1"/>
</dbReference>
<dbReference type="FunFam" id="1.10.10.1590:FF:000001">
    <property type="entry name" value="NADH-quinone oxidoreductase subunit E"/>
    <property type="match status" value="1"/>
</dbReference>
<proteinExistence type="inferred from homology"/>
<dbReference type="PANTHER" id="PTHR10371">
    <property type="entry name" value="NADH DEHYDROGENASE UBIQUINONE FLAVOPROTEIN 2, MITOCHONDRIAL"/>
    <property type="match status" value="1"/>
</dbReference>
<gene>
    <name evidence="8" type="primary">nuoE</name>
    <name evidence="8" type="ORF">SOCEGT47_039640</name>
</gene>
<dbReference type="InterPro" id="IPR042128">
    <property type="entry name" value="NuoE_dom"/>
</dbReference>
<dbReference type="PIRSF" id="PIRSF000216">
    <property type="entry name" value="NADH_DH_24kDa"/>
    <property type="match status" value="1"/>
</dbReference>
<name>A0A4P2Q2F3_SORCE</name>
<keyword evidence="4 7" id="KW-0408">Iron</keyword>
<dbReference type="Pfam" id="PF01257">
    <property type="entry name" value="2Fe-2S_thioredx"/>
    <property type="match status" value="1"/>
</dbReference>
<evidence type="ECO:0000256" key="6">
    <source>
        <dbReference type="ARBA" id="ARBA00034078"/>
    </source>
</evidence>
<protein>
    <submittedName>
        <fullName evidence="8">NADH dehydrogenase subunit E</fullName>
    </submittedName>
</protein>
<keyword evidence="5 7" id="KW-0411">Iron-sulfur</keyword>
<dbReference type="Proteomes" id="UP000295781">
    <property type="component" value="Chromosome"/>
</dbReference>
<dbReference type="GO" id="GO:0046872">
    <property type="term" value="F:metal ion binding"/>
    <property type="evidence" value="ECO:0007669"/>
    <property type="project" value="UniProtKB-KW"/>
</dbReference>
<evidence type="ECO:0000256" key="1">
    <source>
        <dbReference type="ARBA" id="ARBA00010643"/>
    </source>
</evidence>
<accession>A0A4P2Q2F3</accession>
<dbReference type="PROSITE" id="PS01099">
    <property type="entry name" value="COMPLEX1_24K"/>
    <property type="match status" value="1"/>
</dbReference>
<feature type="binding site" evidence="7">
    <location>
        <position position="108"/>
    </location>
    <ligand>
        <name>[2Fe-2S] cluster</name>
        <dbReference type="ChEBI" id="CHEBI:190135"/>
    </ligand>
</feature>
<dbReference type="NCBIfam" id="NF005722">
    <property type="entry name" value="PRK07539.1-2"/>
    <property type="match status" value="1"/>
</dbReference>
<dbReference type="InterPro" id="IPR036249">
    <property type="entry name" value="Thioredoxin-like_sf"/>
</dbReference>
<reference evidence="8 9" key="1">
    <citation type="submission" date="2015-09" db="EMBL/GenBank/DDBJ databases">
        <title>Sorangium comparison.</title>
        <authorList>
            <person name="Zaburannyi N."/>
            <person name="Bunk B."/>
            <person name="Overmann J."/>
            <person name="Mueller R."/>
        </authorList>
    </citation>
    <scope>NUCLEOTIDE SEQUENCE [LARGE SCALE GENOMIC DNA]</scope>
    <source>
        <strain evidence="8 9">So ceGT47</strain>
    </source>
</reference>
<comment type="cofactor">
    <cofactor evidence="6">
        <name>[2Fe-2S] cluster</name>
        <dbReference type="ChEBI" id="CHEBI:190135"/>
    </cofactor>
</comment>
<keyword evidence="2 7" id="KW-0001">2Fe-2S</keyword>
<dbReference type="SUPFAM" id="SSF52833">
    <property type="entry name" value="Thioredoxin-like"/>
    <property type="match status" value="1"/>
</dbReference>
<evidence type="ECO:0000256" key="4">
    <source>
        <dbReference type="ARBA" id="ARBA00023004"/>
    </source>
</evidence>
<dbReference type="GO" id="GO:0051537">
    <property type="term" value="F:2 iron, 2 sulfur cluster binding"/>
    <property type="evidence" value="ECO:0007669"/>
    <property type="project" value="UniProtKB-KW"/>
</dbReference>
<dbReference type="CDD" id="cd03064">
    <property type="entry name" value="TRX_Fd_NuoE"/>
    <property type="match status" value="1"/>
</dbReference>